<accession>A0AAX2A6H4</accession>
<dbReference type="InterPro" id="IPR036388">
    <property type="entry name" value="WH-like_DNA-bd_sf"/>
</dbReference>
<dbReference type="Gene3D" id="1.10.10.10">
    <property type="entry name" value="Winged helix-like DNA-binding domain superfamily/Winged helix DNA-binding domain"/>
    <property type="match status" value="1"/>
</dbReference>
<keyword evidence="4 6" id="KW-0238">DNA-binding</keyword>
<dbReference type="GO" id="GO:0032993">
    <property type="term" value="C:protein-DNA complex"/>
    <property type="evidence" value="ECO:0007669"/>
    <property type="project" value="TreeGrafter"/>
</dbReference>
<evidence type="ECO:0000313" key="9">
    <source>
        <dbReference type="EMBL" id="RXK09852.1"/>
    </source>
</evidence>
<dbReference type="GO" id="GO:0000156">
    <property type="term" value="F:phosphorelay response regulator activity"/>
    <property type="evidence" value="ECO:0007669"/>
    <property type="project" value="TreeGrafter"/>
</dbReference>
<keyword evidence="5" id="KW-0804">Transcription</keyword>
<sequence>MRLLAYKVDKKLLNYLDEEQLYIVDIAEDISDAIYHSEVRYYNLIMVECNNYFNCKKILKGINTRVTAVIFLVEEYSKELEIKLLNNGALFVIKKAASKEYLLAKIESIHRDNFKKELLYKDNYRANLEERTLVSDEKKVTFKGKSFSILSYLIKNRYRAPISKDELLQANWDEPEMVSDNVIEVNINAIRNSLKKEFNENFIETVRHRGYKVSI</sequence>
<evidence type="ECO:0000313" key="11">
    <source>
        <dbReference type="Proteomes" id="UP000289193"/>
    </source>
</evidence>
<evidence type="ECO:0000256" key="3">
    <source>
        <dbReference type="ARBA" id="ARBA00023015"/>
    </source>
</evidence>
<dbReference type="Pfam" id="PF00486">
    <property type="entry name" value="Trans_reg_C"/>
    <property type="match status" value="1"/>
</dbReference>
<dbReference type="Proteomes" id="UP000253850">
    <property type="component" value="Chromosome"/>
</dbReference>
<dbReference type="SUPFAM" id="SSF52172">
    <property type="entry name" value="CheY-like"/>
    <property type="match status" value="1"/>
</dbReference>
<feature type="domain" description="OmpR/PhoB-type" evidence="7">
    <location>
        <begin position="115"/>
        <end position="215"/>
    </location>
</feature>
<dbReference type="PANTHER" id="PTHR48111:SF22">
    <property type="entry name" value="REGULATOR OF RPOS"/>
    <property type="match status" value="1"/>
</dbReference>
<dbReference type="PANTHER" id="PTHR48111">
    <property type="entry name" value="REGULATOR OF RPOS"/>
    <property type="match status" value="1"/>
</dbReference>
<dbReference type="KEGG" id="hbv:ABIV_2576"/>
<keyword evidence="3" id="KW-0805">Transcription regulation</keyword>
<dbReference type="EMBL" id="PDKM01000004">
    <property type="protein sequence ID" value="RXK09852.1"/>
    <property type="molecule type" value="Genomic_DNA"/>
</dbReference>
<evidence type="ECO:0000256" key="5">
    <source>
        <dbReference type="ARBA" id="ARBA00023163"/>
    </source>
</evidence>
<keyword evidence="1" id="KW-0597">Phosphoprotein</keyword>
<evidence type="ECO:0000256" key="4">
    <source>
        <dbReference type="ARBA" id="ARBA00023125"/>
    </source>
</evidence>
<dbReference type="EMBL" id="CP031217">
    <property type="protein sequence ID" value="AXH13542.1"/>
    <property type="molecule type" value="Genomic_DNA"/>
</dbReference>
<evidence type="ECO:0000256" key="1">
    <source>
        <dbReference type="ARBA" id="ARBA00022553"/>
    </source>
</evidence>
<feature type="DNA-binding region" description="OmpR/PhoB-type" evidence="6">
    <location>
        <begin position="115"/>
        <end position="215"/>
    </location>
</feature>
<evidence type="ECO:0000256" key="6">
    <source>
        <dbReference type="PROSITE-ProRule" id="PRU01091"/>
    </source>
</evidence>
<dbReference type="RefSeq" id="WP_114840321.1">
    <property type="nucleotide sequence ID" value="NZ_CP031217.1"/>
</dbReference>
<dbReference type="InterPro" id="IPR011006">
    <property type="entry name" value="CheY-like_superfamily"/>
</dbReference>
<organism evidence="9 11">
    <name type="scientific">Halarcobacter bivalviorum</name>
    <dbReference type="NCBI Taxonomy" id="663364"/>
    <lineage>
        <taxon>Bacteria</taxon>
        <taxon>Pseudomonadati</taxon>
        <taxon>Campylobacterota</taxon>
        <taxon>Epsilonproteobacteria</taxon>
        <taxon>Campylobacterales</taxon>
        <taxon>Arcobacteraceae</taxon>
        <taxon>Halarcobacter</taxon>
    </lineage>
</organism>
<dbReference type="InterPro" id="IPR039420">
    <property type="entry name" value="WalR-like"/>
</dbReference>
<protein>
    <submittedName>
        <fullName evidence="8">Signal transduction response regulator</fullName>
    </submittedName>
</protein>
<dbReference type="GO" id="GO:0000976">
    <property type="term" value="F:transcription cis-regulatory region binding"/>
    <property type="evidence" value="ECO:0007669"/>
    <property type="project" value="TreeGrafter"/>
</dbReference>
<dbReference type="PROSITE" id="PS51755">
    <property type="entry name" value="OMPR_PHOB"/>
    <property type="match status" value="1"/>
</dbReference>
<dbReference type="SMART" id="SM00862">
    <property type="entry name" value="Trans_reg_C"/>
    <property type="match status" value="1"/>
</dbReference>
<dbReference type="CDD" id="cd00383">
    <property type="entry name" value="trans_reg_C"/>
    <property type="match status" value="1"/>
</dbReference>
<dbReference type="SUPFAM" id="SSF46894">
    <property type="entry name" value="C-terminal effector domain of the bipartite response regulators"/>
    <property type="match status" value="1"/>
</dbReference>
<evidence type="ECO:0000259" key="7">
    <source>
        <dbReference type="PROSITE" id="PS51755"/>
    </source>
</evidence>
<dbReference type="GO" id="GO:0006355">
    <property type="term" value="P:regulation of DNA-templated transcription"/>
    <property type="evidence" value="ECO:0007669"/>
    <property type="project" value="InterPro"/>
</dbReference>
<proteinExistence type="predicted"/>
<keyword evidence="11" id="KW-1185">Reference proteome</keyword>
<reference evidence="9 11" key="1">
    <citation type="submission" date="2017-10" db="EMBL/GenBank/DDBJ databases">
        <title>Genomics of the genus Arcobacter.</title>
        <authorList>
            <person name="Perez-Cataluna A."/>
            <person name="Figueras M.J."/>
        </authorList>
    </citation>
    <scope>NUCLEOTIDE SEQUENCE [LARGE SCALE GENOMIC DNA]</scope>
    <source>
        <strain evidence="9 11">CECT 7835</strain>
    </source>
</reference>
<dbReference type="InterPro" id="IPR016032">
    <property type="entry name" value="Sig_transdc_resp-reg_C-effctor"/>
</dbReference>
<dbReference type="GO" id="GO:0005829">
    <property type="term" value="C:cytosol"/>
    <property type="evidence" value="ECO:0007669"/>
    <property type="project" value="TreeGrafter"/>
</dbReference>
<reference evidence="8 10" key="2">
    <citation type="submission" date="2018-07" db="EMBL/GenBank/DDBJ databases">
        <title>Complete genome of the Arcobacter bivalviorum type strain LMG 26154.</title>
        <authorList>
            <person name="Miller W.G."/>
            <person name="Yee E."/>
            <person name="Bono J.L."/>
        </authorList>
    </citation>
    <scope>NUCLEOTIDE SEQUENCE [LARGE SCALE GENOMIC DNA]</scope>
    <source>
        <strain evidence="8 10">LMG 26154</strain>
    </source>
</reference>
<evidence type="ECO:0000256" key="2">
    <source>
        <dbReference type="ARBA" id="ARBA00023012"/>
    </source>
</evidence>
<dbReference type="AlphaFoldDB" id="A0AAX2A6H4"/>
<gene>
    <name evidence="8" type="ORF">ABIV_2576</name>
    <name evidence="9" type="ORF">CRV05_08970</name>
</gene>
<evidence type="ECO:0000313" key="10">
    <source>
        <dbReference type="Proteomes" id="UP000253850"/>
    </source>
</evidence>
<dbReference type="Gene3D" id="3.40.50.2300">
    <property type="match status" value="1"/>
</dbReference>
<dbReference type="InterPro" id="IPR001867">
    <property type="entry name" value="OmpR/PhoB-type_DNA-bd"/>
</dbReference>
<evidence type="ECO:0000313" key="8">
    <source>
        <dbReference type="EMBL" id="AXH13542.1"/>
    </source>
</evidence>
<dbReference type="Proteomes" id="UP000289193">
    <property type="component" value="Unassembled WGS sequence"/>
</dbReference>
<name>A0AAX2A6H4_9BACT</name>
<keyword evidence="2" id="KW-0902">Two-component regulatory system</keyword>